<feature type="domain" description="DUF5110" evidence="6">
    <location>
        <begin position="681"/>
        <end position="752"/>
    </location>
</feature>
<dbReference type="InterPro" id="IPR011013">
    <property type="entry name" value="Gal_mutarotase_sf_dom"/>
</dbReference>
<evidence type="ECO:0000259" key="5">
    <source>
        <dbReference type="Pfam" id="PF13802"/>
    </source>
</evidence>
<dbReference type="CDD" id="cd06598">
    <property type="entry name" value="GH31_transferase_CtsZ"/>
    <property type="match status" value="1"/>
</dbReference>
<dbReference type="GO" id="GO:0005975">
    <property type="term" value="P:carbohydrate metabolic process"/>
    <property type="evidence" value="ECO:0007669"/>
    <property type="project" value="InterPro"/>
</dbReference>
<gene>
    <name evidence="8" type="ORF">CR103_12600</name>
</gene>
<dbReference type="CDD" id="cd14752">
    <property type="entry name" value="GH31_N"/>
    <property type="match status" value="1"/>
</dbReference>
<evidence type="ECO:0000256" key="1">
    <source>
        <dbReference type="ARBA" id="ARBA00007806"/>
    </source>
</evidence>
<proteinExistence type="inferred from homology"/>
<comment type="caution">
    <text evidence="8">The sequence shown here is derived from an EMBL/GenBank/DDBJ whole genome shotgun (WGS) entry which is preliminary data.</text>
</comment>
<keyword evidence="2 8" id="KW-0378">Hydrolase</keyword>
<dbReference type="Gene3D" id="3.20.20.80">
    <property type="entry name" value="Glycosidases"/>
    <property type="match status" value="1"/>
</dbReference>
<dbReference type="GO" id="GO:0004553">
    <property type="term" value="F:hydrolase activity, hydrolyzing O-glycosyl compounds"/>
    <property type="evidence" value="ECO:0007669"/>
    <property type="project" value="InterPro"/>
</dbReference>
<dbReference type="PANTHER" id="PTHR43863:SF2">
    <property type="entry name" value="MALTASE-GLUCOAMYLASE"/>
    <property type="match status" value="1"/>
</dbReference>
<dbReference type="Proteomes" id="UP000228593">
    <property type="component" value="Unassembled WGS sequence"/>
</dbReference>
<sequence length="801" mass="89313">MRNQNIILLSIGLLVSQAVLAQNADRKFERANAHADHLEIVTSDGVYLIRPYSAQIIETAFIPRGENYDPKSHAVVMPPGAIKTTLHTDEQRIDYATPGLGVVVTKAPFQISYVYKGTTLTAEKRGYARADNMESIDFVLDPSEALYGAGARAVGMNRRGNSFKLYNKAHYGYQERSTQLNYSIPLVMSSKMYAIHFDNAQIGELDFDSKKRNVLRYATIGGRKTYQVVVGDSWNELVGNYTGLTGRQPLPPRWALGNLASRFGYHSEAEARTTLDKYAAEKIPVDAIIFDLYWFGKEMKGTMGNLEFEKEAFPDPARMIADFNDKGVKTVLITEPFILTTSKKWRQAVDSKVLATDKAGAPYTYDFYFGNTGLIDVFKPEAKTWFWNIYKDLRKLGVAGWWGDLGEPEVHPSALMHVAGSADQVHNIYGHEWARLIAEGYQQDFPDERPFILMRAGSSGSQRFGLIPWSGDVERSWGGLHSQPEIALQMGMQGLAYMHSDLGGFAAGLVDDELYARWLQYGVFQPIFRPHGQEEVASEPVWRAAKAKDLAREAIELRYRMLPYNYTLAFENNQQGLPLMRPLLFQEPASQRMHGFSDSYLWGNELLVTPIVRKGQASQTVRFPAGSAWFDFYSGRRHAAGTTATVKLVPEHIPVFVRAGAFMPMAPLVQTTRDYSTAHVNLHYYHDRSVKKGSGKLYDDDGKTAAAFEKGKYELLSFTSKLDGTQLSLGLARHTGKAYQAAPRSFAVLVHHIGSKPAAVMLDGQPVAYAWDAARKLLSVQVPATTAALSELSIRLSGSDS</sequence>
<name>A0A2G8T057_9BURK</name>
<dbReference type="AlphaFoldDB" id="A0A2G8T057"/>
<feature type="domain" description="Glycoside hydrolase family 31 TIM barrel" evidence="4">
    <location>
        <begin position="249"/>
        <end position="568"/>
    </location>
</feature>
<dbReference type="OrthoDB" id="176168at2"/>
<dbReference type="GO" id="GO:0030246">
    <property type="term" value="F:carbohydrate binding"/>
    <property type="evidence" value="ECO:0007669"/>
    <property type="project" value="InterPro"/>
</dbReference>
<dbReference type="Gene3D" id="2.60.40.1180">
    <property type="entry name" value="Golgi alpha-mannosidase II"/>
    <property type="match status" value="2"/>
</dbReference>
<keyword evidence="9" id="KW-1185">Reference proteome</keyword>
<dbReference type="PANTHER" id="PTHR43863">
    <property type="entry name" value="HYDROLASE, PUTATIVE (AFU_ORTHOLOGUE AFUA_1G03140)-RELATED"/>
    <property type="match status" value="1"/>
</dbReference>
<dbReference type="Pfam" id="PF13802">
    <property type="entry name" value="Gal_mutarotas_2"/>
    <property type="match status" value="1"/>
</dbReference>
<evidence type="ECO:0000259" key="4">
    <source>
        <dbReference type="Pfam" id="PF01055"/>
    </source>
</evidence>
<dbReference type="InterPro" id="IPR013780">
    <property type="entry name" value="Glyco_hydro_b"/>
</dbReference>
<dbReference type="InterPro" id="IPR025887">
    <property type="entry name" value="Glyco_hydro_31_N_dom"/>
</dbReference>
<evidence type="ECO:0000256" key="3">
    <source>
        <dbReference type="SAM" id="SignalP"/>
    </source>
</evidence>
<dbReference type="InterPro" id="IPR000322">
    <property type="entry name" value="Glyco_hydro_31_TIM"/>
</dbReference>
<protein>
    <submittedName>
        <fullName evidence="8">Glycosyl hydrolase</fullName>
    </submittedName>
</protein>
<organism evidence="8 9">
    <name type="scientific">Massilia psychrophila</name>
    <dbReference type="NCBI Taxonomy" id="1603353"/>
    <lineage>
        <taxon>Bacteria</taxon>
        <taxon>Pseudomonadati</taxon>
        <taxon>Pseudomonadota</taxon>
        <taxon>Betaproteobacteria</taxon>
        <taxon>Burkholderiales</taxon>
        <taxon>Oxalobacteraceae</taxon>
        <taxon>Telluria group</taxon>
        <taxon>Massilia</taxon>
    </lineage>
</organism>
<dbReference type="Pfam" id="PF21365">
    <property type="entry name" value="Glyco_hydro_31_3rd"/>
    <property type="match status" value="1"/>
</dbReference>
<evidence type="ECO:0000259" key="7">
    <source>
        <dbReference type="Pfam" id="PF21365"/>
    </source>
</evidence>
<dbReference type="SUPFAM" id="SSF51445">
    <property type="entry name" value="(Trans)glycosidases"/>
    <property type="match status" value="1"/>
</dbReference>
<feature type="signal peptide" evidence="3">
    <location>
        <begin position="1"/>
        <end position="21"/>
    </location>
</feature>
<evidence type="ECO:0000313" key="8">
    <source>
        <dbReference type="EMBL" id="PIL39447.1"/>
    </source>
</evidence>
<dbReference type="SUPFAM" id="SSF51011">
    <property type="entry name" value="Glycosyl hydrolase domain"/>
    <property type="match status" value="1"/>
</dbReference>
<feature type="chain" id="PRO_5013647926" evidence="3">
    <location>
        <begin position="22"/>
        <end position="801"/>
    </location>
</feature>
<evidence type="ECO:0000313" key="9">
    <source>
        <dbReference type="Proteomes" id="UP000228593"/>
    </source>
</evidence>
<evidence type="ECO:0000259" key="6">
    <source>
        <dbReference type="Pfam" id="PF17137"/>
    </source>
</evidence>
<dbReference type="InterPro" id="IPR048395">
    <property type="entry name" value="Glyco_hydro_31_C"/>
</dbReference>
<feature type="domain" description="Glycosyl hydrolase family 31 C-terminal" evidence="7">
    <location>
        <begin position="576"/>
        <end position="661"/>
    </location>
</feature>
<dbReference type="Pfam" id="PF17137">
    <property type="entry name" value="DUF5110"/>
    <property type="match status" value="1"/>
</dbReference>
<dbReference type="RefSeq" id="WP_099916340.1">
    <property type="nucleotide sequence ID" value="NZ_BMHS01000012.1"/>
</dbReference>
<accession>A0A2G8T057</accession>
<dbReference type="InterPro" id="IPR017853">
    <property type="entry name" value="GH"/>
</dbReference>
<keyword evidence="3" id="KW-0732">Signal</keyword>
<dbReference type="SUPFAM" id="SSF74650">
    <property type="entry name" value="Galactose mutarotase-like"/>
    <property type="match status" value="1"/>
</dbReference>
<dbReference type="InterPro" id="IPR051816">
    <property type="entry name" value="Glycosyl_Hydrolase_31"/>
</dbReference>
<feature type="domain" description="Glycoside hydrolase family 31 N-terminal" evidence="5">
    <location>
        <begin position="50"/>
        <end position="206"/>
    </location>
</feature>
<dbReference type="Gene3D" id="2.60.40.1760">
    <property type="entry name" value="glycosyl hydrolase (family 31)"/>
    <property type="match status" value="1"/>
</dbReference>
<reference evidence="8 9" key="1">
    <citation type="submission" date="2017-10" db="EMBL/GenBank/DDBJ databases">
        <title>Massilia psychrophilum sp. nov., a novel purple-pigmented bacterium isolated from Tianshan glacier, Xinjiang Municipality, China.</title>
        <authorList>
            <person name="Wang H."/>
        </authorList>
    </citation>
    <scope>NUCLEOTIDE SEQUENCE [LARGE SCALE GENOMIC DNA]</scope>
    <source>
        <strain evidence="8 9">JCM 30813</strain>
    </source>
</reference>
<comment type="similarity">
    <text evidence="1 2">Belongs to the glycosyl hydrolase 31 family.</text>
</comment>
<keyword evidence="2" id="KW-0326">Glycosidase</keyword>
<evidence type="ECO:0000256" key="2">
    <source>
        <dbReference type="RuleBase" id="RU361185"/>
    </source>
</evidence>
<dbReference type="InterPro" id="IPR033403">
    <property type="entry name" value="DUF5110"/>
</dbReference>
<dbReference type="Pfam" id="PF01055">
    <property type="entry name" value="Glyco_hydro_31_2nd"/>
    <property type="match status" value="1"/>
</dbReference>
<dbReference type="EMBL" id="PDOB01000018">
    <property type="protein sequence ID" value="PIL39447.1"/>
    <property type="molecule type" value="Genomic_DNA"/>
</dbReference>